<dbReference type="AlphaFoldDB" id="A0A4E0QLR1"/>
<reference evidence="2 3" key="1">
    <citation type="journal article" date="2016" name="Front. Microbiol.">
        <title>Single-Cell (Meta-)Genomics of a Dimorphic Candidatus Thiomargarita nelsonii Reveals Genomic Plasticity.</title>
        <authorList>
            <person name="Flood B.E."/>
            <person name="Fliss P."/>
            <person name="Jones D.S."/>
            <person name="Dick G.J."/>
            <person name="Jain S."/>
            <person name="Kaster A.K."/>
            <person name="Winkel M."/>
            <person name="Mussmann M."/>
            <person name="Bailey J."/>
        </authorList>
    </citation>
    <scope>NUCLEOTIDE SEQUENCE [LARGE SCALE GENOMIC DNA]</scope>
    <source>
        <strain evidence="2">Hydrate Ridge</strain>
    </source>
</reference>
<sequence>MLVHLHCHDKIHRENPGIKGKRISQTSPELQGFLNNGMAPAFQAEGMKPPVGTSTVLRTGKGAGIITPVPDGNKET</sequence>
<proteinExistence type="predicted"/>
<feature type="region of interest" description="Disordered" evidence="1">
    <location>
        <begin position="51"/>
        <end position="76"/>
    </location>
</feature>
<gene>
    <name evidence="2" type="ORF">PN36_29410</name>
</gene>
<dbReference type="Proteomes" id="UP000030428">
    <property type="component" value="Unassembled WGS sequence"/>
</dbReference>
<evidence type="ECO:0000313" key="2">
    <source>
        <dbReference type="EMBL" id="TGO02167.1"/>
    </source>
</evidence>
<name>A0A4E0QLR1_9GAMM</name>
<protein>
    <submittedName>
        <fullName evidence="2">Uncharacterized protein</fullName>
    </submittedName>
</protein>
<dbReference type="EMBL" id="JSZA02000202">
    <property type="protein sequence ID" value="TGO02167.1"/>
    <property type="molecule type" value="Genomic_DNA"/>
</dbReference>
<accession>A0A4E0QLR1</accession>
<keyword evidence="3" id="KW-1185">Reference proteome</keyword>
<evidence type="ECO:0000256" key="1">
    <source>
        <dbReference type="SAM" id="MobiDB-lite"/>
    </source>
</evidence>
<evidence type="ECO:0000313" key="3">
    <source>
        <dbReference type="Proteomes" id="UP000030428"/>
    </source>
</evidence>
<organism evidence="2 3">
    <name type="scientific">Candidatus Thiomargarita nelsonii</name>
    <dbReference type="NCBI Taxonomy" id="1003181"/>
    <lineage>
        <taxon>Bacteria</taxon>
        <taxon>Pseudomonadati</taxon>
        <taxon>Pseudomonadota</taxon>
        <taxon>Gammaproteobacteria</taxon>
        <taxon>Thiotrichales</taxon>
        <taxon>Thiotrichaceae</taxon>
        <taxon>Thiomargarita</taxon>
    </lineage>
</organism>
<comment type="caution">
    <text evidence="2">The sequence shown here is derived from an EMBL/GenBank/DDBJ whole genome shotgun (WGS) entry which is preliminary data.</text>
</comment>